<dbReference type="SMART" id="SM00112">
    <property type="entry name" value="CA"/>
    <property type="match status" value="3"/>
</dbReference>
<dbReference type="SUPFAM" id="SSF49313">
    <property type="entry name" value="Cadherin-like"/>
    <property type="match status" value="1"/>
</dbReference>
<dbReference type="InterPro" id="IPR002126">
    <property type="entry name" value="Cadherin-like_dom"/>
</dbReference>
<name>A0A0B8Q2L7_9VIBR</name>
<evidence type="ECO:0000313" key="3">
    <source>
        <dbReference type="EMBL" id="GAM73760.1"/>
    </source>
</evidence>
<dbReference type="Proteomes" id="UP000031666">
    <property type="component" value="Unassembled WGS sequence"/>
</dbReference>
<dbReference type="Pfam" id="PF17803">
    <property type="entry name" value="Cadherin_4"/>
    <property type="match status" value="1"/>
</dbReference>
<accession>A0A0B8Q2L7</accession>
<evidence type="ECO:0000313" key="4">
    <source>
        <dbReference type="Proteomes" id="UP000031666"/>
    </source>
</evidence>
<dbReference type="InterPro" id="IPR015919">
    <property type="entry name" value="Cadherin-like_sf"/>
</dbReference>
<dbReference type="AlphaFoldDB" id="A0A0B8Q2L7"/>
<dbReference type="GO" id="GO:0016020">
    <property type="term" value="C:membrane"/>
    <property type="evidence" value="ECO:0007669"/>
    <property type="project" value="InterPro"/>
</dbReference>
<protein>
    <submittedName>
        <fullName evidence="3">T1SS secreted agglutinin RTX</fullName>
    </submittedName>
</protein>
<dbReference type="GO" id="GO:0005509">
    <property type="term" value="F:calcium ion binding"/>
    <property type="evidence" value="ECO:0007669"/>
    <property type="project" value="InterPro"/>
</dbReference>
<reference evidence="3 4" key="2">
    <citation type="submission" date="2015-01" db="EMBL/GenBank/DDBJ databases">
        <authorList>
            <consortium name="NBRP consortium"/>
            <person name="Sawabe T."/>
            <person name="Meirelles P."/>
            <person name="Feng G."/>
            <person name="Sayaka M."/>
            <person name="Hattori M."/>
            <person name="Ohkuma M."/>
        </authorList>
    </citation>
    <scope>NUCLEOTIDE SEQUENCE [LARGE SCALE GENOMIC DNA]</scope>
    <source>
        <strain evidence="4">JCM 19241</strain>
    </source>
</reference>
<proteinExistence type="predicted"/>
<organism evidence="3 4">
    <name type="scientific">Vibrio ishigakensis</name>
    <dbReference type="NCBI Taxonomy" id="1481914"/>
    <lineage>
        <taxon>Bacteria</taxon>
        <taxon>Pseudomonadati</taxon>
        <taxon>Pseudomonadota</taxon>
        <taxon>Gammaproteobacteria</taxon>
        <taxon>Vibrionales</taxon>
        <taxon>Vibrionaceae</taxon>
        <taxon>Vibrio</taxon>
    </lineage>
</organism>
<dbReference type="InterPro" id="IPR041690">
    <property type="entry name" value="Cadherin_5"/>
</dbReference>
<dbReference type="EMBL" id="BBSC01000002">
    <property type="protein sequence ID" value="GAM73760.1"/>
    <property type="molecule type" value="Genomic_DNA"/>
</dbReference>
<dbReference type="NCBIfam" id="TIGR01965">
    <property type="entry name" value="VCBS_repeat"/>
    <property type="match status" value="7"/>
</dbReference>
<dbReference type="Gene3D" id="2.60.40.10">
    <property type="entry name" value="Immunoglobulins"/>
    <property type="match status" value="4"/>
</dbReference>
<dbReference type="InterPro" id="IPR010221">
    <property type="entry name" value="VCBS_dom"/>
</dbReference>
<dbReference type="CDD" id="cd11304">
    <property type="entry name" value="Cadherin_repeat"/>
    <property type="match status" value="1"/>
</dbReference>
<comment type="caution">
    <text evidence="3">The sequence shown here is derived from an EMBL/GenBank/DDBJ whole genome shotgun (WGS) entry which is preliminary data.</text>
</comment>
<feature type="region of interest" description="Disordered" evidence="1">
    <location>
        <begin position="995"/>
        <end position="1022"/>
    </location>
</feature>
<dbReference type="GO" id="GO:0007156">
    <property type="term" value="P:homophilic cell adhesion via plasma membrane adhesion molecules"/>
    <property type="evidence" value="ECO:0007669"/>
    <property type="project" value="InterPro"/>
</dbReference>
<dbReference type="PANTHER" id="PTHR14139">
    <property type="entry name" value="CALSYNTENIN"/>
    <property type="match status" value="1"/>
</dbReference>
<reference evidence="3 4" key="1">
    <citation type="submission" date="2015-01" db="EMBL/GenBank/DDBJ databases">
        <title>Vibrio sp. C94 JCM 19241 whole genome shotgun sequence.</title>
        <authorList>
            <person name="Sawabe T."/>
            <person name="Meirelles P."/>
            <person name="Feng G."/>
            <person name="Sayaka M."/>
            <person name="Hattori M."/>
            <person name="Ohkuma M."/>
        </authorList>
    </citation>
    <scope>NUCLEOTIDE SEQUENCE [LARGE SCALE GENOMIC DNA]</scope>
    <source>
        <strain evidence="4">JCM 19241</strain>
    </source>
</reference>
<evidence type="ECO:0000259" key="2">
    <source>
        <dbReference type="PROSITE" id="PS50268"/>
    </source>
</evidence>
<dbReference type="STRING" id="1481914.JCM19241_4956"/>
<dbReference type="PANTHER" id="PTHR14139:SF2">
    <property type="entry name" value="CALSYNTENIN-1"/>
    <property type="match status" value="1"/>
</dbReference>
<dbReference type="NCBIfam" id="NF012211">
    <property type="entry name" value="tand_rpt_95"/>
    <property type="match status" value="3"/>
</dbReference>
<dbReference type="Pfam" id="PF17892">
    <property type="entry name" value="Cadherin_5"/>
    <property type="match status" value="3"/>
</dbReference>
<dbReference type="PROSITE" id="PS50268">
    <property type="entry name" value="CADHERIN_2"/>
    <property type="match status" value="2"/>
</dbReference>
<evidence type="ECO:0000256" key="1">
    <source>
        <dbReference type="SAM" id="MobiDB-lite"/>
    </source>
</evidence>
<gene>
    <name evidence="3" type="ORF">JCM19241_4956</name>
</gene>
<dbReference type="InterPro" id="IPR040853">
    <property type="entry name" value="RapA2_cadherin-like"/>
</dbReference>
<feature type="domain" description="Cadherin" evidence="2">
    <location>
        <begin position="790"/>
        <end position="887"/>
    </location>
</feature>
<dbReference type="InterPro" id="IPR013783">
    <property type="entry name" value="Ig-like_fold"/>
</dbReference>
<feature type="domain" description="Cadherin" evidence="2">
    <location>
        <begin position="80"/>
        <end position="193"/>
    </location>
</feature>
<sequence length="1261" mass="136725">MTIDPQTGRWTYRLDNTRDHAADRLHEGEVAKEVFEVTDTDSSGTPVKHNVEITVTGSNDVPVIKGTDTGAVTEAGGTANANVGTPSIAGDLTATDYDNNDGTLTWSVDGATTGTETRVGKYGTFTIDQSGHWSYQLDNSDPDTQKLQNGQSPTEVFTILVTDSSGKPVEQEVTVTVHGTNDDPVLAAYAPVTFHEDERKSGQNKHIQTVALPHVSDVDDTDLTYSIDDHLDTRNHHPRWIDIDSHTGQITVHTDAHILQHLSVGESMTEDVLVTVHDKHGGTTQQTLHLTIEGTNDRPHLSALKVEDQRGHLGHQQTFTSGNHPHQPQLTVNEDSQISGKIFFNDVDDHKDPSHPQGDTYTFDTLVKVTDEHGHETTVLAKDAGLTLDNDGHFVFDASAQVYQHLQVGQNAKVDVLVTVTDNHGAHDQQHMHFTVKGQNDNPTVNQVAPLHVDEDGAIRFTLGKADATWGNPLLQILDVEHDKLDVFNPTVDPKYGRLVDHGMGRFEFIPAHNQNSDTFNGDVPIVFKVDDNHGGVVTERGYIHVNPVDDAPNAQNVRLPHIDEDSQTIHISEAQLLANTADIDNPSSDLHITSLHLDTQGAGQLTKDPNGGWLFTPSPNWNSHKFGHDIRFSFTVSDGYTGSNIQTAEQGQTPSAHANLHVNPLPDPALIVPDQSKHQDLSVTDGSDLHAEGYLTVTDPDKDEDHFRATSSIPGTHGFASIDKSGHWHYTLNDKDPAVLALGAGEHLLDTVTFRSADGTPHTINIDITGKNEAPEVTQVDRVTATEDGHSVIGKLHVSDKDTTDVLHYSMDKPVPGFTIDPDTGVYTFEPTVSAYNHLREGQVEIVNAVITVTDPSGASIKDTVQIKVTGTNDAPVATGVPLPNLYLDDKQGNPVSHPSAHFNDKMFLDRATDPDTGDTLTIGKLSATGAGHQLTDVHLHDPSVGTLKQDGQGGYEFIPASNFTGPVEIDYTVTDGIASTPMHTSFEVVRHAPQLPPQQPTGSGNNHQGGTTTTTPPDVDKFEQDIYNTHIAEGGDKVTGTIHQVHVSGTHHNHDDVYGANHLQPETHADGSPAYGYLKLQPNGGWEYHLNQHNSPTDPINKLAVGETATETFTVRGPNAAPTTLVVTITGTNDAPEITHVEQHVENAQNQKISGIDTAEVDTTHVVGHVTARDIDNGDELSLAYKAGVPTDSQGKPLPKEFLDGNGHLAGLTVDGHGGYTFILIALTLVPFHRAKHVYLRCQLRLLMDMVVRIPKRLP</sequence>